<organism evidence="1 2">
    <name type="scientific">Cystobacter fuscus (strain ATCC 25194 / DSM 2262 / NBRC 100088 / M29)</name>
    <dbReference type="NCBI Taxonomy" id="1242864"/>
    <lineage>
        <taxon>Bacteria</taxon>
        <taxon>Pseudomonadati</taxon>
        <taxon>Myxococcota</taxon>
        <taxon>Myxococcia</taxon>
        <taxon>Myxococcales</taxon>
        <taxon>Cystobacterineae</taxon>
        <taxon>Archangiaceae</taxon>
        <taxon>Cystobacter</taxon>
    </lineage>
</organism>
<evidence type="ECO:0000313" key="1">
    <source>
        <dbReference type="EMBL" id="EPX59477.1"/>
    </source>
</evidence>
<name>S9PB28_CYSF2</name>
<evidence type="ECO:0000313" key="2">
    <source>
        <dbReference type="Proteomes" id="UP000011682"/>
    </source>
</evidence>
<dbReference type="EMBL" id="ANAH02000017">
    <property type="protein sequence ID" value="EPX59477.1"/>
    <property type="molecule type" value="Genomic_DNA"/>
</dbReference>
<sequence length="44" mass="5048">MHGAECFTVRSPRTGALYAWELERGRENWRVPVRGDRAFSLIGV</sequence>
<dbReference type="AlphaFoldDB" id="S9PB28"/>
<accession>S9PB28</accession>
<dbReference type="Proteomes" id="UP000011682">
    <property type="component" value="Unassembled WGS sequence"/>
</dbReference>
<reference evidence="1" key="1">
    <citation type="submission" date="2013-05" db="EMBL/GenBank/DDBJ databases">
        <title>Genome assembly of Cystobacter fuscus DSM 2262.</title>
        <authorList>
            <person name="Sharma G."/>
            <person name="Khatri I."/>
            <person name="Kaur C."/>
            <person name="Mayilraj S."/>
            <person name="Subramanian S."/>
        </authorList>
    </citation>
    <scope>NUCLEOTIDE SEQUENCE [LARGE SCALE GENOMIC DNA]</scope>
    <source>
        <strain evidence="1">DSM 2262</strain>
    </source>
</reference>
<protein>
    <submittedName>
        <fullName evidence="1">Transcriptional regulator, LysR family</fullName>
    </submittedName>
</protein>
<keyword evidence="2" id="KW-1185">Reference proteome</keyword>
<comment type="caution">
    <text evidence="1">The sequence shown here is derived from an EMBL/GenBank/DDBJ whole genome shotgun (WGS) entry which is preliminary data.</text>
</comment>
<proteinExistence type="predicted"/>
<gene>
    <name evidence="1" type="ORF">D187_002967</name>
</gene>